<sequence>MALVLNFRWENTFRIPIKPETTNPGLPP</sequence>
<reference evidence="1" key="1">
    <citation type="submission" date="2014-11" db="EMBL/GenBank/DDBJ databases">
        <authorList>
            <person name="Amaro Gonzalez C."/>
        </authorList>
    </citation>
    <scope>NUCLEOTIDE SEQUENCE</scope>
</reference>
<organism evidence="1">
    <name type="scientific">Anguilla anguilla</name>
    <name type="common">European freshwater eel</name>
    <name type="synonym">Muraena anguilla</name>
    <dbReference type="NCBI Taxonomy" id="7936"/>
    <lineage>
        <taxon>Eukaryota</taxon>
        <taxon>Metazoa</taxon>
        <taxon>Chordata</taxon>
        <taxon>Craniata</taxon>
        <taxon>Vertebrata</taxon>
        <taxon>Euteleostomi</taxon>
        <taxon>Actinopterygii</taxon>
        <taxon>Neopterygii</taxon>
        <taxon>Teleostei</taxon>
        <taxon>Anguilliformes</taxon>
        <taxon>Anguillidae</taxon>
        <taxon>Anguilla</taxon>
    </lineage>
</organism>
<protein>
    <submittedName>
        <fullName evidence="1">Uncharacterized protein</fullName>
    </submittedName>
</protein>
<dbReference type="EMBL" id="GBXM01068390">
    <property type="protein sequence ID" value="JAH40187.1"/>
    <property type="molecule type" value="Transcribed_RNA"/>
</dbReference>
<reference evidence="1" key="2">
    <citation type="journal article" date="2015" name="Fish Shellfish Immunol.">
        <title>Early steps in the European eel (Anguilla anguilla)-Vibrio vulnificus interaction in the gills: Role of the RtxA13 toxin.</title>
        <authorList>
            <person name="Callol A."/>
            <person name="Pajuelo D."/>
            <person name="Ebbesson L."/>
            <person name="Teles M."/>
            <person name="MacKenzie S."/>
            <person name="Amaro C."/>
        </authorList>
    </citation>
    <scope>NUCLEOTIDE SEQUENCE</scope>
</reference>
<accession>A0A0E9SFZ9</accession>
<proteinExistence type="predicted"/>
<name>A0A0E9SFZ9_ANGAN</name>
<evidence type="ECO:0000313" key="1">
    <source>
        <dbReference type="EMBL" id="JAH40187.1"/>
    </source>
</evidence>
<dbReference type="AlphaFoldDB" id="A0A0E9SFZ9"/>